<gene>
    <name evidence="3" type="ORF">Lmac_1198</name>
</gene>
<protein>
    <recommendedName>
        <fullName evidence="5">Integrase</fullName>
    </recommendedName>
</protein>
<dbReference type="OrthoDB" id="5394387at2"/>
<dbReference type="STRING" id="466.Lmac_1198"/>
<dbReference type="RefSeq" id="WP_058451989.1">
    <property type="nucleotide sequence ID" value="NZ_CAAAIB010000008.1"/>
</dbReference>
<feature type="domain" description="Integrase catalytic" evidence="2">
    <location>
        <begin position="115"/>
        <end position="238"/>
    </location>
</feature>
<sequence>MSNTRLRSAKYSINELVKKSKIHSYASKADTRHMLFRCIKDLHQLGYILSHVKGLKPKHIYALVEHWQSQGKNPATIKNYMAKLRNLASILDNPKLVKPDNAAYGIENRTYIPTTNKAIHQIDLSKCTDPYIQLSLEGQLLLGLRREESMKFVVSEAIHGDTITIKPNWTKGGIGRSFKLTNDKQWQWVNKVHNLVQPGESLIPQNRTYKQHLSHYQAQAKIMGVSKLHGLRHAYAQQRYRELTKLFDPRKQGFMCPFEGGKKYHEMDPIEKNIDRRARQIISFQLGHSRLGIVKIYIG</sequence>
<dbReference type="PATRIC" id="fig|466.6.peg.1273"/>
<dbReference type="Pfam" id="PF12834">
    <property type="entry name" value="Phage_int_SAM_2"/>
    <property type="match status" value="1"/>
</dbReference>
<evidence type="ECO:0000259" key="1">
    <source>
        <dbReference type="Pfam" id="PF12834"/>
    </source>
</evidence>
<dbReference type="AlphaFoldDB" id="A0A0W0W5B6"/>
<dbReference type="InterPro" id="IPR024456">
    <property type="entry name" value="Integrase_catalytic_putative"/>
</dbReference>
<dbReference type="InterPro" id="IPR024457">
    <property type="entry name" value="Putative_integrase_N"/>
</dbReference>
<evidence type="ECO:0000313" key="4">
    <source>
        <dbReference type="Proteomes" id="UP000054908"/>
    </source>
</evidence>
<reference evidence="3 4" key="1">
    <citation type="submission" date="2015-11" db="EMBL/GenBank/DDBJ databases">
        <title>Genomic analysis of 38 Legionella species identifies large and diverse effector repertoires.</title>
        <authorList>
            <person name="Burstein D."/>
            <person name="Amaro F."/>
            <person name="Zusman T."/>
            <person name="Lifshitz Z."/>
            <person name="Cohen O."/>
            <person name="Gilbert J.A."/>
            <person name="Pupko T."/>
            <person name="Shuman H.A."/>
            <person name="Segal G."/>
        </authorList>
    </citation>
    <scope>NUCLEOTIDE SEQUENCE [LARGE SCALE GENOMIC DNA]</scope>
    <source>
        <strain evidence="3 4">PX-1-G2-E2</strain>
    </source>
</reference>
<feature type="domain" description="Putative integrase N-terminal" evidence="1">
    <location>
        <begin position="15"/>
        <end position="87"/>
    </location>
</feature>
<accession>A0A0W0W5B6</accession>
<dbReference type="Proteomes" id="UP000054908">
    <property type="component" value="Unassembled WGS sequence"/>
</dbReference>
<dbReference type="GO" id="GO:0003677">
    <property type="term" value="F:DNA binding"/>
    <property type="evidence" value="ECO:0007669"/>
    <property type="project" value="InterPro"/>
</dbReference>
<evidence type="ECO:0000313" key="3">
    <source>
        <dbReference type="EMBL" id="KTD27497.1"/>
    </source>
</evidence>
<name>A0A0W0W5B6_9GAMM</name>
<dbReference type="InterPro" id="IPR011010">
    <property type="entry name" value="DNA_brk_join_enz"/>
</dbReference>
<proteinExistence type="predicted"/>
<dbReference type="Pfam" id="PF12835">
    <property type="entry name" value="Integrase_1"/>
    <property type="match status" value="1"/>
</dbReference>
<evidence type="ECO:0000259" key="2">
    <source>
        <dbReference type="Pfam" id="PF12835"/>
    </source>
</evidence>
<evidence type="ECO:0008006" key="5">
    <source>
        <dbReference type="Google" id="ProtNLM"/>
    </source>
</evidence>
<dbReference type="EMBL" id="LNYL01000031">
    <property type="protein sequence ID" value="KTD27497.1"/>
    <property type="molecule type" value="Genomic_DNA"/>
</dbReference>
<comment type="caution">
    <text evidence="3">The sequence shown here is derived from an EMBL/GenBank/DDBJ whole genome shotgun (WGS) entry which is preliminary data.</text>
</comment>
<keyword evidence="4" id="KW-1185">Reference proteome</keyword>
<dbReference type="SUPFAM" id="SSF56349">
    <property type="entry name" value="DNA breaking-rejoining enzymes"/>
    <property type="match status" value="1"/>
</dbReference>
<organism evidence="3 4">
    <name type="scientific">Legionella maceachernii</name>
    <dbReference type="NCBI Taxonomy" id="466"/>
    <lineage>
        <taxon>Bacteria</taxon>
        <taxon>Pseudomonadati</taxon>
        <taxon>Pseudomonadota</taxon>
        <taxon>Gammaproteobacteria</taxon>
        <taxon>Legionellales</taxon>
        <taxon>Legionellaceae</taxon>
        <taxon>Legionella</taxon>
    </lineage>
</organism>